<protein>
    <submittedName>
        <fullName evidence="1">Uncharacterized protein</fullName>
    </submittedName>
</protein>
<organism evidence="1 2">
    <name type="scientific">Thermoproteota archaeon</name>
    <dbReference type="NCBI Taxonomy" id="2056631"/>
    <lineage>
        <taxon>Archaea</taxon>
        <taxon>Thermoproteota</taxon>
    </lineage>
</organism>
<accession>A0A497EY46</accession>
<sequence length="170" mass="19431">MAKKLTWLEKLETIIPGFSGYKKKELAREDDRLLRDYVYKVLNDARKKIEEAAAAVVDIDFTLAKRLNNLASIIMYSADKVKFAETGYAPHYHRVKVELDTLEKIKEIDNELVGSVERIRELASEVARIAPIAQIPSDKLTKISEELGKIDEVLNRRLNVLRGWSSETES</sequence>
<proteinExistence type="predicted"/>
<gene>
    <name evidence="1" type="ORF">DRJ26_04860</name>
</gene>
<evidence type="ECO:0000313" key="2">
    <source>
        <dbReference type="Proteomes" id="UP000269499"/>
    </source>
</evidence>
<dbReference type="AlphaFoldDB" id="A0A497EY46"/>
<evidence type="ECO:0000313" key="1">
    <source>
        <dbReference type="EMBL" id="RLE52303.1"/>
    </source>
</evidence>
<dbReference type="Proteomes" id="UP000269499">
    <property type="component" value="Unassembled WGS sequence"/>
</dbReference>
<comment type="caution">
    <text evidence="1">The sequence shown here is derived from an EMBL/GenBank/DDBJ whole genome shotgun (WGS) entry which is preliminary data.</text>
</comment>
<name>A0A497EY46_9CREN</name>
<dbReference type="EMBL" id="QMRA01000123">
    <property type="protein sequence ID" value="RLE52303.1"/>
    <property type="molecule type" value="Genomic_DNA"/>
</dbReference>
<reference evidence="1 2" key="1">
    <citation type="submission" date="2018-06" db="EMBL/GenBank/DDBJ databases">
        <title>Extensive metabolic versatility and redundancy in microbially diverse, dynamic hydrothermal sediments.</title>
        <authorList>
            <person name="Dombrowski N."/>
            <person name="Teske A."/>
            <person name="Baker B.J."/>
        </authorList>
    </citation>
    <scope>NUCLEOTIDE SEQUENCE [LARGE SCALE GENOMIC DNA]</scope>
    <source>
        <strain evidence="1">B20_G2</strain>
    </source>
</reference>